<feature type="domain" description="2-oxoacid dehydrogenase acyltransferase catalytic" evidence="1">
    <location>
        <begin position="2"/>
        <end position="214"/>
    </location>
</feature>
<accession>A0A516NX58</accession>
<dbReference type="Gene3D" id="3.30.559.10">
    <property type="entry name" value="Chloramphenicol acetyltransferase-like domain"/>
    <property type="match status" value="1"/>
</dbReference>
<sequence>MIAAAMTRSKQTVPHYYLSSTIDMAAAVGWLRETNRRLAVSERVLPAALLLRATALAARKVPDVNGIWVDGRFEPAERVDLGVVVSLRGGGIIVPTVPRADTLSVPATMAAVRGIVARSRDGQLRAADATPATLTVTNLGDLGVDSVFGVIPPPQVAIVGFGAVTERPCAVDGLLGVRPQVTATLSADHRASDGAVGARFLHTLSELLQHPEEL</sequence>
<gene>
    <name evidence="2" type="ORF">FOH10_15060</name>
</gene>
<dbReference type="GO" id="GO:0006086">
    <property type="term" value="P:pyruvate decarboxylation to acetyl-CoA"/>
    <property type="evidence" value="ECO:0007669"/>
    <property type="project" value="InterPro"/>
</dbReference>
<dbReference type="KEGG" id="nod:FOH10_15060"/>
<dbReference type="SUPFAM" id="SSF52777">
    <property type="entry name" value="CoA-dependent acyltransferases"/>
    <property type="match status" value="1"/>
</dbReference>
<evidence type="ECO:0000259" key="1">
    <source>
        <dbReference type="Pfam" id="PF00198"/>
    </source>
</evidence>
<dbReference type="PANTHER" id="PTHR23151">
    <property type="entry name" value="DIHYDROLIPOAMIDE ACETYL/SUCCINYL-TRANSFERASE-RELATED"/>
    <property type="match status" value="1"/>
</dbReference>
<dbReference type="PANTHER" id="PTHR23151:SF90">
    <property type="entry name" value="DIHYDROLIPOYLLYSINE-RESIDUE ACETYLTRANSFERASE COMPONENT OF PYRUVATE DEHYDROGENASE COMPLEX, MITOCHONDRIAL-RELATED"/>
    <property type="match status" value="1"/>
</dbReference>
<dbReference type="GO" id="GO:0016746">
    <property type="term" value="F:acyltransferase activity"/>
    <property type="evidence" value="ECO:0007669"/>
    <property type="project" value="InterPro"/>
</dbReference>
<dbReference type="InterPro" id="IPR023213">
    <property type="entry name" value="CAT-like_dom_sf"/>
</dbReference>
<evidence type="ECO:0000313" key="3">
    <source>
        <dbReference type="Proteomes" id="UP000317039"/>
    </source>
</evidence>
<dbReference type="EMBL" id="CP041695">
    <property type="protein sequence ID" value="QDP83499.1"/>
    <property type="molecule type" value="Genomic_DNA"/>
</dbReference>
<dbReference type="Pfam" id="PF00198">
    <property type="entry name" value="2-oxoacid_dh"/>
    <property type="match status" value="1"/>
</dbReference>
<proteinExistence type="predicted"/>
<dbReference type="GO" id="GO:0045254">
    <property type="term" value="C:pyruvate dehydrogenase complex"/>
    <property type="evidence" value="ECO:0007669"/>
    <property type="project" value="InterPro"/>
</dbReference>
<dbReference type="AlphaFoldDB" id="A0A516NX58"/>
<reference evidence="2 3" key="1">
    <citation type="submission" date="2019-07" db="EMBL/GenBank/DDBJ databases">
        <title>Complete Genome Sequence and Methylome Analysis of Nocardia otitidis-caviarum NEB252.</title>
        <authorList>
            <person name="Fomenkov A."/>
            <person name="Anton B.P."/>
            <person name="Vincze T."/>
            <person name="Roberts R.J."/>
        </authorList>
    </citation>
    <scope>NUCLEOTIDE SEQUENCE [LARGE SCALE GENOMIC DNA]</scope>
    <source>
        <strain evidence="2 3">NEB252</strain>
    </source>
</reference>
<evidence type="ECO:0000313" key="2">
    <source>
        <dbReference type="EMBL" id="QDP83499.1"/>
    </source>
</evidence>
<dbReference type="InterPro" id="IPR045257">
    <property type="entry name" value="E2/Pdx1"/>
</dbReference>
<organism evidence="2 3">
    <name type="scientific">Nocardia otitidiscaviarum</name>
    <dbReference type="NCBI Taxonomy" id="1823"/>
    <lineage>
        <taxon>Bacteria</taxon>
        <taxon>Bacillati</taxon>
        <taxon>Actinomycetota</taxon>
        <taxon>Actinomycetes</taxon>
        <taxon>Mycobacteriales</taxon>
        <taxon>Nocardiaceae</taxon>
        <taxon>Nocardia</taxon>
    </lineage>
</organism>
<dbReference type="InterPro" id="IPR001078">
    <property type="entry name" value="2-oxoacid_DH_actylTfrase"/>
</dbReference>
<name>A0A516NX58_9NOCA</name>
<dbReference type="Proteomes" id="UP000317039">
    <property type="component" value="Chromosome"/>
</dbReference>
<protein>
    <submittedName>
        <fullName evidence="2">2-oxo acid dehydrogenase subunit E2</fullName>
    </submittedName>
</protein>